<keyword evidence="3" id="KW-1185">Reference proteome</keyword>
<name>A0A0R3TFB5_RODNA</name>
<accession>A0A0R3TFB5</accession>
<evidence type="ECO:0000256" key="1">
    <source>
        <dbReference type="SAM" id="MobiDB-lite"/>
    </source>
</evidence>
<dbReference type="WBParaSite" id="HNAJ_0000575501-mRNA-1">
    <property type="protein sequence ID" value="HNAJ_0000575501-mRNA-1"/>
    <property type="gene ID" value="HNAJ_0000575501"/>
</dbReference>
<evidence type="ECO:0000313" key="3">
    <source>
        <dbReference type="Proteomes" id="UP000278807"/>
    </source>
</evidence>
<reference evidence="2 3" key="2">
    <citation type="submission" date="2018-11" db="EMBL/GenBank/DDBJ databases">
        <authorList>
            <consortium name="Pathogen Informatics"/>
        </authorList>
    </citation>
    <scope>NUCLEOTIDE SEQUENCE [LARGE SCALE GENOMIC DNA]</scope>
</reference>
<feature type="compositionally biased region" description="Polar residues" evidence="1">
    <location>
        <begin position="288"/>
        <end position="297"/>
    </location>
</feature>
<organism evidence="4">
    <name type="scientific">Rodentolepis nana</name>
    <name type="common">Dwarf tapeworm</name>
    <name type="synonym">Hymenolepis nana</name>
    <dbReference type="NCBI Taxonomy" id="102285"/>
    <lineage>
        <taxon>Eukaryota</taxon>
        <taxon>Metazoa</taxon>
        <taxon>Spiralia</taxon>
        <taxon>Lophotrochozoa</taxon>
        <taxon>Platyhelminthes</taxon>
        <taxon>Cestoda</taxon>
        <taxon>Eucestoda</taxon>
        <taxon>Cyclophyllidea</taxon>
        <taxon>Hymenolepididae</taxon>
        <taxon>Rodentolepis</taxon>
    </lineage>
</organism>
<dbReference type="EMBL" id="UZAE01005337">
    <property type="protein sequence ID" value="VDO01612.1"/>
    <property type="molecule type" value="Genomic_DNA"/>
</dbReference>
<gene>
    <name evidence="2" type="ORF">HNAJ_LOCUS5752</name>
</gene>
<feature type="compositionally biased region" description="Acidic residues" evidence="1">
    <location>
        <begin position="316"/>
        <end position="346"/>
    </location>
</feature>
<proteinExistence type="predicted"/>
<reference evidence="4" key="1">
    <citation type="submission" date="2017-02" db="UniProtKB">
        <authorList>
            <consortium name="WormBaseParasite"/>
        </authorList>
    </citation>
    <scope>IDENTIFICATION</scope>
</reference>
<evidence type="ECO:0000313" key="4">
    <source>
        <dbReference type="WBParaSite" id="HNAJ_0000575501-mRNA-1"/>
    </source>
</evidence>
<protein>
    <submittedName>
        <fullName evidence="4">UBX domain-containing protein</fullName>
    </submittedName>
</protein>
<dbReference type="AlphaFoldDB" id="A0A0R3TFB5"/>
<dbReference type="Proteomes" id="UP000278807">
    <property type="component" value="Unassembled WGS sequence"/>
</dbReference>
<feature type="region of interest" description="Disordered" evidence="1">
    <location>
        <begin position="285"/>
        <end position="347"/>
    </location>
</feature>
<sequence>MDMDKVEEFQEMFKIQRDLAEEILQQFDFDIEAAANFFLSGPSTEDAEMVDVSANEHTPPLPPRSHKRLSFIFKFFINDDKVDTVDFHLDNVFDDRTVGDLKDLLINKYYDVLSTYASNMGIRTEVEHLRKHIRFEGMRNPSGFHDRATLKSLHLPLNNTWTCYFKKRSRLRRPSSDDCTRSEFYDFKIRLLSIHSNGESNSHHSKGGNKLIPLLGITDVTSLADLRHLAEQEAKVPFSNLRWSAKAPKNSNLESLVTDLNLAHKDNTLQRYRLKLNQTYIFDVSSAPMPSTSNPNGSSHKSSRPLRSSKKPIVIDVDDTDIAREDIEEEDDDDDYPVYEISDDDEPGLRAVEESANPQNLPLSEFYSIFTTILSVLPLIIKNHRSSFNES</sequence>
<evidence type="ECO:0000313" key="2">
    <source>
        <dbReference type="EMBL" id="VDO01612.1"/>
    </source>
</evidence>
<feature type="compositionally biased region" description="Basic residues" evidence="1">
    <location>
        <begin position="301"/>
        <end position="310"/>
    </location>
</feature>